<protein>
    <recommendedName>
        <fullName evidence="3 7">S-formylglutathione hydrolase</fullName>
        <ecNumber evidence="2 7">3.1.2.12</ecNumber>
    </recommendedName>
</protein>
<evidence type="ECO:0000256" key="3">
    <source>
        <dbReference type="ARBA" id="ARBA00016774"/>
    </source>
</evidence>
<dbReference type="Pfam" id="PF00756">
    <property type="entry name" value="Esterase"/>
    <property type="match status" value="1"/>
</dbReference>
<comment type="function">
    <text evidence="7">Serine hydrolase involved in the detoxification of formaldehyde.</text>
</comment>
<dbReference type="InterPro" id="IPR029058">
    <property type="entry name" value="AB_hydrolase_fold"/>
</dbReference>
<dbReference type="GO" id="GO:0005829">
    <property type="term" value="C:cytosol"/>
    <property type="evidence" value="ECO:0007669"/>
    <property type="project" value="TreeGrafter"/>
</dbReference>
<dbReference type="SUPFAM" id="SSF53474">
    <property type="entry name" value="alpha/beta-Hydrolases"/>
    <property type="match status" value="1"/>
</dbReference>
<dbReference type="GO" id="GO:0046294">
    <property type="term" value="P:formaldehyde catabolic process"/>
    <property type="evidence" value="ECO:0007669"/>
    <property type="project" value="InterPro"/>
</dbReference>
<evidence type="ECO:0000256" key="2">
    <source>
        <dbReference type="ARBA" id="ARBA00012479"/>
    </source>
</evidence>
<evidence type="ECO:0000256" key="4">
    <source>
        <dbReference type="ARBA" id="ARBA00022487"/>
    </source>
</evidence>
<dbReference type="EC" id="3.1.2.12" evidence="2 7"/>
<keyword evidence="5 7" id="KW-0378">Hydrolase</keyword>
<feature type="active site" description="Charge relay system" evidence="6">
    <location>
        <position position="87"/>
    </location>
</feature>
<dbReference type="AlphaFoldDB" id="A0A2I0XDV0"/>
<keyword evidence="9" id="KW-1185">Reference proteome</keyword>
<proteinExistence type="inferred from homology"/>
<dbReference type="PANTHER" id="PTHR10061:SF0">
    <property type="entry name" value="S-FORMYLGLUTATHIONE HYDROLASE"/>
    <property type="match status" value="1"/>
</dbReference>
<sequence>MKSGAQRAASAEMIALVAPDTSPRGLNIDGEADSWDFGVGAGFYLNATEEKWKNWRMYDYVVKELPKLLDENFKQLDTSKASIFGHSMGGHGALTIFLKNLDKYKSVSAFSPIVNPINCPWGQKAFSNYLGGDKLDWEVYDATCLIAKYNKFSSQILIDQGEDDKFLKDQLLSHNFVEASKRVNAPVALRMQPGYDHSYYFIATFIDDHVHHHARELRPAL</sequence>
<dbReference type="GO" id="GO:0018738">
    <property type="term" value="F:S-formylglutathione hydrolase activity"/>
    <property type="evidence" value="ECO:0007669"/>
    <property type="project" value="UniProtKB-EC"/>
</dbReference>
<dbReference type="STRING" id="906689.A0A2I0XDV0"/>
<dbReference type="InterPro" id="IPR014186">
    <property type="entry name" value="S-formylglutathione_hydrol"/>
</dbReference>
<evidence type="ECO:0000313" key="9">
    <source>
        <dbReference type="Proteomes" id="UP000233837"/>
    </source>
</evidence>
<dbReference type="PANTHER" id="PTHR10061">
    <property type="entry name" value="S-FORMYLGLUTATHIONE HYDROLASE"/>
    <property type="match status" value="1"/>
</dbReference>
<gene>
    <name evidence="8" type="primary">SFGH</name>
    <name evidence="8" type="ORF">MA16_Dca001917</name>
</gene>
<keyword evidence="7" id="KW-0963">Cytoplasm</keyword>
<evidence type="ECO:0000256" key="1">
    <source>
        <dbReference type="ARBA" id="ARBA00005622"/>
    </source>
</evidence>
<comment type="subcellular location">
    <subcellularLocation>
        <location evidence="7">Cytoplasm</location>
    </subcellularLocation>
</comment>
<feature type="active site" description="Charge relay system" evidence="6">
    <location>
        <position position="164"/>
    </location>
</feature>
<evidence type="ECO:0000256" key="5">
    <source>
        <dbReference type="ARBA" id="ARBA00022801"/>
    </source>
</evidence>
<evidence type="ECO:0000256" key="7">
    <source>
        <dbReference type="RuleBase" id="RU363068"/>
    </source>
</evidence>
<comment type="catalytic activity">
    <reaction evidence="7">
        <text>S-formylglutathione + H2O = formate + glutathione + H(+)</text>
        <dbReference type="Rhea" id="RHEA:14961"/>
        <dbReference type="ChEBI" id="CHEBI:15377"/>
        <dbReference type="ChEBI" id="CHEBI:15378"/>
        <dbReference type="ChEBI" id="CHEBI:15740"/>
        <dbReference type="ChEBI" id="CHEBI:57688"/>
        <dbReference type="ChEBI" id="CHEBI:57925"/>
        <dbReference type="EC" id="3.1.2.12"/>
    </reaction>
</comment>
<keyword evidence="4 7" id="KW-0719">Serine esterase</keyword>
<name>A0A2I0XDV0_9ASPA</name>
<dbReference type="GO" id="GO:0052689">
    <property type="term" value="F:carboxylic ester hydrolase activity"/>
    <property type="evidence" value="ECO:0007669"/>
    <property type="project" value="UniProtKB-KW"/>
</dbReference>
<reference evidence="8 9" key="1">
    <citation type="journal article" date="2016" name="Sci. Rep.">
        <title>The Dendrobium catenatum Lindl. genome sequence provides insights into polysaccharide synthase, floral development and adaptive evolution.</title>
        <authorList>
            <person name="Zhang G.Q."/>
            <person name="Xu Q."/>
            <person name="Bian C."/>
            <person name="Tsai W.C."/>
            <person name="Yeh C.M."/>
            <person name="Liu K.W."/>
            <person name="Yoshida K."/>
            <person name="Zhang L.S."/>
            <person name="Chang S.B."/>
            <person name="Chen F."/>
            <person name="Shi Y."/>
            <person name="Su Y.Y."/>
            <person name="Zhang Y.Q."/>
            <person name="Chen L.J."/>
            <person name="Yin Y."/>
            <person name="Lin M."/>
            <person name="Huang H."/>
            <person name="Deng H."/>
            <person name="Wang Z.W."/>
            <person name="Zhu S.L."/>
            <person name="Zhao X."/>
            <person name="Deng C."/>
            <person name="Niu S.C."/>
            <person name="Huang J."/>
            <person name="Wang M."/>
            <person name="Liu G.H."/>
            <person name="Yang H.J."/>
            <person name="Xiao X.J."/>
            <person name="Hsiao Y.Y."/>
            <person name="Wu W.L."/>
            <person name="Chen Y.Y."/>
            <person name="Mitsuda N."/>
            <person name="Ohme-Takagi M."/>
            <person name="Luo Y.B."/>
            <person name="Van de Peer Y."/>
            <person name="Liu Z.J."/>
        </authorList>
    </citation>
    <scope>NUCLEOTIDE SEQUENCE [LARGE SCALE GENOMIC DNA]</scope>
    <source>
        <tissue evidence="8">The whole plant</tissue>
    </source>
</reference>
<organism evidence="8 9">
    <name type="scientific">Dendrobium catenatum</name>
    <dbReference type="NCBI Taxonomy" id="906689"/>
    <lineage>
        <taxon>Eukaryota</taxon>
        <taxon>Viridiplantae</taxon>
        <taxon>Streptophyta</taxon>
        <taxon>Embryophyta</taxon>
        <taxon>Tracheophyta</taxon>
        <taxon>Spermatophyta</taxon>
        <taxon>Magnoliopsida</taxon>
        <taxon>Liliopsida</taxon>
        <taxon>Asparagales</taxon>
        <taxon>Orchidaceae</taxon>
        <taxon>Epidendroideae</taxon>
        <taxon>Malaxideae</taxon>
        <taxon>Dendrobiinae</taxon>
        <taxon>Dendrobium</taxon>
    </lineage>
</organism>
<evidence type="ECO:0000313" key="8">
    <source>
        <dbReference type="EMBL" id="PKU86086.1"/>
    </source>
</evidence>
<dbReference type="NCBIfam" id="TIGR02821">
    <property type="entry name" value="fghA_ester_D"/>
    <property type="match status" value="1"/>
</dbReference>
<feature type="active site" description="Charge relay system" evidence="6">
    <location>
        <position position="197"/>
    </location>
</feature>
<comment type="similarity">
    <text evidence="1 7">Belongs to the esterase D family.</text>
</comment>
<dbReference type="Gene3D" id="3.40.50.1820">
    <property type="entry name" value="alpha/beta hydrolase"/>
    <property type="match status" value="1"/>
</dbReference>
<dbReference type="EMBL" id="KZ501954">
    <property type="protein sequence ID" value="PKU86086.1"/>
    <property type="molecule type" value="Genomic_DNA"/>
</dbReference>
<dbReference type="Proteomes" id="UP000233837">
    <property type="component" value="Unassembled WGS sequence"/>
</dbReference>
<reference evidence="8 9" key="2">
    <citation type="journal article" date="2017" name="Nature">
        <title>The Apostasia genome and the evolution of orchids.</title>
        <authorList>
            <person name="Zhang G.Q."/>
            <person name="Liu K.W."/>
            <person name="Li Z."/>
            <person name="Lohaus R."/>
            <person name="Hsiao Y.Y."/>
            <person name="Niu S.C."/>
            <person name="Wang J.Y."/>
            <person name="Lin Y.C."/>
            <person name="Xu Q."/>
            <person name="Chen L.J."/>
            <person name="Yoshida K."/>
            <person name="Fujiwara S."/>
            <person name="Wang Z.W."/>
            <person name="Zhang Y.Q."/>
            <person name="Mitsuda N."/>
            <person name="Wang M."/>
            <person name="Liu G.H."/>
            <person name="Pecoraro L."/>
            <person name="Huang H.X."/>
            <person name="Xiao X.J."/>
            <person name="Lin M."/>
            <person name="Wu X.Y."/>
            <person name="Wu W.L."/>
            <person name="Chen Y.Y."/>
            <person name="Chang S.B."/>
            <person name="Sakamoto S."/>
            <person name="Ohme-Takagi M."/>
            <person name="Yagi M."/>
            <person name="Zeng S.J."/>
            <person name="Shen C.Y."/>
            <person name="Yeh C.M."/>
            <person name="Luo Y.B."/>
            <person name="Tsai W.C."/>
            <person name="Van de Peer Y."/>
            <person name="Liu Z.J."/>
        </authorList>
    </citation>
    <scope>NUCLEOTIDE SEQUENCE [LARGE SCALE GENOMIC DNA]</scope>
    <source>
        <tissue evidence="8">The whole plant</tissue>
    </source>
</reference>
<evidence type="ECO:0000256" key="6">
    <source>
        <dbReference type="PIRSR" id="PIRSR614186-1"/>
    </source>
</evidence>
<dbReference type="InterPro" id="IPR000801">
    <property type="entry name" value="Esterase-like"/>
</dbReference>
<accession>A0A2I0XDV0</accession>